<feature type="transmembrane region" description="Helical" evidence="2">
    <location>
        <begin position="196"/>
        <end position="213"/>
    </location>
</feature>
<accession>A0A372GGX5</accession>
<gene>
    <name evidence="3" type="ORF">D0T12_13865</name>
</gene>
<feature type="transmembrane region" description="Helical" evidence="2">
    <location>
        <begin position="330"/>
        <end position="355"/>
    </location>
</feature>
<dbReference type="Proteomes" id="UP000262882">
    <property type="component" value="Unassembled WGS sequence"/>
</dbReference>
<reference evidence="3 4" key="1">
    <citation type="submission" date="2018-08" db="EMBL/GenBank/DDBJ databases">
        <title>Actinomadura spongicola sp. nov., isolated from marine sponge Leucetta chagosensis.</title>
        <authorList>
            <person name="Li L."/>
            <person name="Lin H.W."/>
        </authorList>
    </citation>
    <scope>NUCLEOTIDE SEQUENCE [LARGE SCALE GENOMIC DNA]</scope>
    <source>
        <strain evidence="3 4">LHW52907</strain>
    </source>
</reference>
<feature type="transmembrane region" description="Helical" evidence="2">
    <location>
        <begin position="22"/>
        <end position="42"/>
    </location>
</feature>
<dbReference type="RefSeq" id="WP_117399970.1">
    <property type="nucleotide sequence ID" value="NZ_QVNQ01000004.1"/>
</dbReference>
<keyword evidence="4" id="KW-1185">Reference proteome</keyword>
<name>A0A372GGX5_9ACTN</name>
<dbReference type="Pfam" id="PF10797">
    <property type="entry name" value="YhfT"/>
    <property type="match status" value="1"/>
</dbReference>
<evidence type="ECO:0000256" key="2">
    <source>
        <dbReference type="SAM" id="Phobius"/>
    </source>
</evidence>
<dbReference type="InterPro" id="IPR019733">
    <property type="entry name" value="Uncharacterised_YhfT"/>
</dbReference>
<protein>
    <submittedName>
        <fullName evidence="3">Permease</fullName>
    </submittedName>
</protein>
<keyword evidence="2" id="KW-0472">Membrane</keyword>
<feature type="transmembrane region" description="Helical" evidence="2">
    <location>
        <begin position="109"/>
        <end position="127"/>
    </location>
</feature>
<proteinExistence type="predicted"/>
<keyword evidence="2" id="KW-1133">Transmembrane helix</keyword>
<dbReference type="EMBL" id="QVNQ01000004">
    <property type="protein sequence ID" value="RFS84628.1"/>
    <property type="molecule type" value="Genomic_DNA"/>
</dbReference>
<organism evidence="3 4">
    <name type="scientific">Actinomadura spongiicola</name>
    <dbReference type="NCBI Taxonomy" id="2303421"/>
    <lineage>
        <taxon>Bacteria</taxon>
        <taxon>Bacillati</taxon>
        <taxon>Actinomycetota</taxon>
        <taxon>Actinomycetes</taxon>
        <taxon>Streptosporangiales</taxon>
        <taxon>Thermomonosporaceae</taxon>
        <taxon>Actinomadura</taxon>
    </lineage>
</organism>
<keyword evidence="2" id="KW-0812">Transmembrane</keyword>
<dbReference type="OrthoDB" id="92225at2"/>
<feature type="transmembrane region" description="Helical" evidence="2">
    <location>
        <begin position="282"/>
        <end position="301"/>
    </location>
</feature>
<evidence type="ECO:0000256" key="1">
    <source>
        <dbReference type="SAM" id="MobiDB-lite"/>
    </source>
</evidence>
<feature type="transmembrane region" description="Helical" evidence="2">
    <location>
        <begin position="410"/>
        <end position="437"/>
    </location>
</feature>
<feature type="region of interest" description="Disordered" evidence="1">
    <location>
        <begin position="223"/>
        <end position="266"/>
    </location>
</feature>
<comment type="caution">
    <text evidence="3">The sequence shown here is derived from an EMBL/GenBank/DDBJ whole genome shotgun (WGS) entry which is preliminary data.</text>
</comment>
<feature type="transmembrane region" description="Helical" evidence="2">
    <location>
        <begin position="362"/>
        <end position="383"/>
    </location>
</feature>
<evidence type="ECO:0000313" key="4">
    <source>
        <dbReference type="Proteomes" id="UP000262882"/>
    </source>
</evidence>
<dbReference type="AlphaFoldDB" id="A0A372GGX5"/>
<feature type="transmembrane region" description="Helical" evidence="2">
    <location>
        <begin position="172"/>
        <end position="190"/>
    </location>
</feature>
<feature type="transmembrane region" description="Helical" evidence="2">
    <location>
        <begin position="147"/>
        <end position="165"/>
    </location>
</feature>
<sequence length="477" mass="49513">MPFALSTAAAVDKLDFSLPESLTVIGVCALTALISNMALAVFNDGVRPFLLDFVRGNTRRGEMTAVSFGLSAGFVFGLGAPMALSTGVLNPWLLFLPTDILGIFAPRRWLAPILGGAWGAIVVFGLSGANNAAHDLPVDFLTAMQEMATPILFLFLLFPVIAIASQFGRVRGAITFVVEIAFVVLSMKVWPEQFPGALAMAAGVLMLLGFALVKDLRDRRAANVPPPASPADAPGAARIPVEDGPDGGPPANPVEDRPDGKPPADPVASLFGANAERLRRHLPWFAVLGAALAAMVNLHVFGGGEATSFLVAKGDYGEAAQVDFYRAFGFLPLIATTALASGAFQIVGFTFVYPLAYLAPNVAVAAVGGAVLFTVEILALSYIGRGLALLPSIRDASDHLRNAIGKTLEIAILFGAIAAAATMGGGLGITLVGGLYLLNEAIGRPVVRLAAGPAAVVVAGIVLNALHWLDLFTPLKG</sequence>
<evidence type="ECO:0000313" key="3">
    <source>
        <dbReference type="EMBL" id="RFS84628.1"/>
    </source>
</evidence>
<feature type="transmembrane region" description="Helical" evidence="2">
    <location>
        <begin position="449"/>
        <end position="469"/>
    </location>
</feature>